<reference evidence="2 3" key="1">
    <citation type="submission" date="2017-11" db="EMBL/GenBank/DDBJ databases">
        <title>De-novo sequencing of pomegranate (Punica granatum L.) genome.</title>
        <authorList>
            <person name="Akparov Z."/>
            <person name="Amiraslanov A."/>
            <person name="Hajiyeva S."/>
            <person name="Abbasov M."/>
            <person name="Kaur K."/>
            <person name="Hamwieh A."/>
            <person name="Solovyev V."/>
            <person name="Salamov A."/>
            <person name="Braich B."/>
            <person name="Kosarev P."/>
            <person name="Mahmoud A."/>
            <person name="Hajiyev E."/>
            <person name="Babayeva S."/>
            <person name="Izzatullayeva V."/>
            <person name="Mammadov A."/>
            <person name="Mammadov A."/>
            <person name="Sharifova S."/>
            <person name="Ojaghi J."/>
            <person name="Eynullazada K."/>
            <person name="Bayramov B."/>
            <person name="Abdulazimova A."/>
            <person name="Shahmuradov I."/>
        </authorList>
    </citation>
    <scope>NUCLEOTIDE SEQUENCE [LARGE SCALE GENOMIC DNA]</scope>
    <source>
        <strain evidence="3">cv. AG2017</strain>
        <tissue evidence="2">Leaf</tissue>
    </source>
</reference>
<feature type="region of interest" description="Disordered" evidence="1">
    <location>
        <begin position="32"/>
        <end position="67"/>
    </location>
</feature>
<keyword evidence="3" id="KW-1185">Reference proteome</keyword>
<dbReference type="AlphaFoldDB" id="A0A2I0KH56"/>
<dbReference type="EMBL" id="PGOL01000582">
    <property type="protein sequence ID" value="PKI67814.1"/>
    <property type="molecule type" value="Genomic_DNA"/>
</dbReference>
<comment type="caution">
    <text evidence="2">The sequence shown here is derived from an EMBL/GenBank/DDBJ whole genome shotgun (WGS) entry which is preliminary data.</text>
</comment>
<protein>
    <submittedName>
        <fullName evidence="2">Uncharacterized protein</fullName>
    </submittedName>
</protein>
<evidence type="ECO:0000313" key="3">
    <source>
        <dbReference type="Proteomes" id="UP000233551"/>
    </source>
</evidence>
<evidence type="ECO:0000256" key="1">
    <source>
        <dbReference type="SAM" id="MobiDB-lite"/>
    </source>
</evidence>
<evidence type="ECO:0000313" key="2">
    <source>
        <dbReference type="EMBL" id="PKI67814.1"/>
    </source>
</evidence>
<organism evidence="2 3">
    <name type="scientific">Punica granatum</name>
    <name type="common">Pomegranate</name>
    <dbReference type="NCBI Taxonomy" id="22663"/>
    <lineage>
        <taxon>Eukaryota</taxon>
        <taxon>Viridiplantae</taxon>
        <taxon>Streptophyta</taxon>
        <taxon>Embryophyta</taxon>
        <taxon>Tracheophyta</taxon>
        <taxon>Spermatophyta</taxon>
        <taxon>Magnoliopsida</taxon>
        <taxon>eudicotyledons</taxon>
        <taxon>Gunneridae</taxon>
        <taxon>Pentapetalae</taxon>
        <taxon>rosids</taxon>
        <taxon>malvids</taxon>
        <taxon>Myrtales</taxon>
        <taxon>Lythraceae</taxon>
        <taxon>Punica</taxon>
    </lineage>
</organism>
<proteinExistence type="predicted"/>
<sequence length="161" mass="18757">MGPWVPWDYVRTPREPKVRSIYPEVVRSELSYPDPSRLESGWSDRAGPRKGLAGPHVPGQVSGDTGWVMRQTGSDRLGWTRLGWTCANRRKMGRAREREDERRRRRWAERRTLALRTADPASRHRGDGVRGRGRWLRAPPRLRHAWDGLHGDRDSRDRGEF</sequence>
<gene>
    <name evidence="2" type="ORF">CRG98_011787</name>
</gene>
<dbReference type="Proteomes" id="UP000233551">
    <property type="component" value="Unassembled WGS sequence"/>
</dbReference>
<name>A0A2I0KH56_PUNGR</name>
<accession>A0A2I0KH56</accession>